<proteinExistence type="predicted"/>
<dbReference type="EMBL" id="AKHW03005461">
    <property type="protein sequence ID" value="KYO26976.1"/>
    <property type="molecule type" value="Genomic_DNA"/>
</dbReference>
<dbReference type="Proteomes" id="UP000050525">
    <property type="component" value="Unassembled WGS sequence"/>
</dbReference>
<feature type="region of interest" description="Disordered" evidence="1">
    <location>
        <begin position="1"/>
        <end position="20"/>
    </location>
</feature>
<name>A0A151MR08_ALLMI</name>
<sequence length="86" mass="9587">MTPQPPPLLSPASSALLQRRRRRRRRRVLSGFFLQISNRVDTATVPCIEVNATYAFAGEMVELVSFVVVAKKGSLSNHQLGVQDIH</sequence>
<evidence type="ECO:0000313" key="2">
    <source>
        <dbReference type="EMBL" id="KYO26976.1"/>
    </source>
</evidence>
<evidence type="ECO:0000256" key="1">
    <source>
        <dbReference type="SAM" id="MobiDB-lite"/>
    </source>
</evidence>
<accession>A0A151MR08</accession>
<reference evidence="2 3" key="1">
    <citation type="journal article" date="2012" name="Genome Biol.">
        <title>Sequencing three crocodilian genomes to illuminate the evolution of archosaurs and amniotes.</title>
        <authorList>
            <person name="St John J.A."/>
            <person name="Braun E.L."/>
            <person name="Isberg S.R."/>
            <person name="Miles L.G."/>
            <person name="Chong A.Y."/>
            <person name="Gongora J."/>
            <person name="Dalzell P."/>
            <person name="Moran C."/>
            <person name="Bed'hom B."/>
            <person name="Abzhanov A."/>
            <person name="Burgess S.C."/>
            <person name="Cooksey A.M."/>
            <person name="Castoe T.A."/>
            <person name="Crawford N.G."/>
            <person name="Densmore L.D."/>
            <person name="Drew J.C."/>
            <person name="Edwards S.V."/>
            <person name="Faircloth B.C."/>
            <person name="Fujita M.K."/>
            <person name="Greenwold M.J."/>
            <person name="Hoffmann F.G."/>
            <person name="Howard J.M."/>
            <person name="Iguchi T."/>
            <person name="Janes D.E."/>
            <person name="Khan S.Y."/>
            <person name="Kohno S."/>
            <person name="de Koning A.J."/>
            <person name="Lance S.L."/>
            <person name="McCarthy F.M."/>
            <person name="McCormack J.E."/>
            <person name="Merchant M.E."/>
            <person name="Peterson D.G."/>
            <person name="Pollock D.D."/>
            <person name="Pourmand N."/>
            <person name="Raney B.J."/>
            <person name="Roessler K.A."/>
            <person name="Sanford J.R."/>
            <person name="Sawyer R.H."/>
            <person name="Schmidt C.J."/>
            <person name="Triplett E.W."/>
            <person name="Tuberville T.D."/>
            <person name="Venegas-Anaya M."/>
            <person name="Howard J.T."/>
            <person name="Jarvis E.D."/>
            <person name="Guillette L.J.Jr."/>
            <person name="Glenn T.C."/>
            <person name="Green R.E."/>
            <person name="Ray D.A."/>
        </authorList>
    </citation>
    <scope>NUCLEOTIDE SEQUENCE [LARGE SCALE GENOMIC DNA]</scope>
    <source>
        <strain evidence="2">KSC_2009_1</strain>
    </source>
</reference>
<keyword evidence="3" id="KW-1185">Reference proteome</keyword>
<organism evidence="2 3">
    <name type="scientific">Alligator mississippiensis</name>
    <name type="common">American alligator</name>
    <dbReference type="NCBI Taxonomy" id="8496"/>
    <lineage>
        <taxon>Eukaryota</taxon>
        <taxon>Metazoa</taxon>
        <taxon>Chordata</taxon>
        <taxon>Craniata</taxon>
        <taxon>Vertebrata</taxon>
        <taxon>Euteleostomi</taxon>
        <taxon>Archelosauria</taxon>
        <taxon>Archosauria</taxon>
        <taxon>Crocodylia</taxon>
        <taxon>Alligatoridae</taxon>
        <taxon>Alligatorinae</taxon>
        <taxon>Alligator</taxon>
    </lineage>
</organism>
<comment type="caution">
    <text evidence="2">The sequence shown here is derived from an EMBL/GenBank/DDBJ whole genome shotgun (WGS) entry which is preliminary data.</text>
</comment>
<gene>
    <name evidence="2" type="ORF">Y1Q_0019384</name>
</gene>
<dbReference type="AlphaFoldDB" id="A0A151MR08"/>
<evidence type="ECO:0000313" key="3">
    <source>
        <dbReference type="Proteomes" id="UP000050525"/>
    </source>
</evidence>
<protein>
    <submittedName>
        <fullName evidence="2">Uncharacterized protein</fullName>
    </submittedName>
</protein>